<dbReference type="GO" id="GO:0030313">
    <property type="term" value="C:cell envelope"/>
    <property type="evidence" value="ECO:0007669"/>
    <property type="project" value="UniProtKB-SubCell"/>
</dbReference>
<name>A0A1I6QPE3_9FLAO</name>
<reference evidence="6 7" key="1">
    <citation type="submission" date="2016-10" db="EMBL/GenBank/DDBJ databases">
        <authorList>
            <person name="de Groot N.N."/>
        </authorList>
    </citation>
    <scope>NUCLEOTIDE SEQUENCE [LARGE SCALE GENOMIC DNA]</scope>
    <source>
        <strain evidence="6 7">CGMCC 1.6114</strain>
    </source>
</reference>
<evidence type="ECO:0000256" key="3">
    <source>
        <dbReference type="ARBA" id="ARBA00023157"/>
    </source>
</evidence>
<accession>A0A1I6QPE3</accession>
<dbReference type="EMBL" id="FPAG01000002">
    <property type="protein sequence ID" value="SFS54295.1"/>
    <property type="molecule type" value="Genomic_DNA"/>
</dbReference>
<dbReference type="Proteomes" id="UP000183209">
    <property type="component" value="Unassembled WGS sequence"/>
</dbReference>
<dbReference type="PANTHER" id="PTHR42852">
    <property type="entry name" value="THIOL:DISULFIDE INTERCHANGE PROTEIN DSBE"/>
    <property type="match status" value="1"/>
</dbReference>
<dbReference type="InterPro" id="IPR017937">
    <property type="entry name" value="Thioredoxin_CS"/>
</dbReference>
<dbReference type="InterPro" id="IPR013766">
    <property type="entry name" value="Thioredoxin_domain"/>
</dbReference>
<dbReference type="SUPFAM" id="SSF52833">
    <property type="entry name" value="Thioredoxin-like"/>
    <property type="match status" value="1"/>
</dbReference>
<dbReference type="GO" id="GO:0016853">
    <property type="term" value="F:isomerase activity"/>
    <property type="evidence" value="ECO:0007669"/>
    <property type="project" value="UniProtKB-KW"/>
</dbReference>
<dbReference type="AlphaFoldDB" id="A0A1I6QPE3"/>
<dbReference type="Gene3D" id="3.40.30.10">
    <property type="entry name" value="Glutaredoxin"/>
    <property type="match status" value="1"/>
</dbReference>
<dbReference type="PROSITE" id="PS00194">
    <property type="entry name" value="THIOREDOXIN_1"/>
    <property type="match status" value="1"/>
</dbReference>
<evidence type="ECO:0000256" key="1">
    <source>
        <dbReference type="ARBA" id="ARBA00004196"/>
    </source>
</evidence>
<dbReference type="PROSITE" id="PS51352">
    <property type="entry name" value="THIOREDOXIN_2"/>
    <property type="match status" value="1"/>
</dbReference>
<dbReference type="GO" id="GO:0016491">
    <property type="term" value="F:oxidoreductase activity"/>
    <property type="evidence" value="ECO:0007669"/>
    <property type="project" value="InterPro"/>
</dbReference>
<protein>
    <submittedName>
        <fullName evidence="6">Thiol-disulfide isomerase or thioredoxin</fullName>
    </submittedName>
</protein>
<evidence type="ECO:0000259" key="5">
    <source>
        <dbReference type="PROSITE" id="PS51352"/>
    </source>
</evidence>
<dbReference type="InterPro" id="IPR036249">
    <property type="entry name" value="Thioredoxin-like_sf"/>
</dbReference>
<organism evidence="6 7">
    <name type="scientific">Zhouia amylolytica</name>
    <dbReference type="NCBI Taxonomy" id="376730"/>
    <lineage>
        <taxon>Bacteria</taxon>
        <taxon>Pseudomonadati</taxon>
        <taxon>Bacteroidota</taxon>
        <taxon>Flavobacteriia</taxon>
        <taxon>Flavobacteriales</taxon>
        <taxon>Flavobacteriaceae</taxon>
        <taxon>Zhouia</taxon>
    </lineage>
</organism>
<evidence type="ECO:0000256" key="4">
    <source>
        <dbReference type="ARBA" id="ARBA00023284"/>
    </source>
</evidence>
<dbReference type="CDD" id="cd02966">
    <property type="entry name" value="TlpA_like_family"/>
    <property type="match status" value="1"/>
</dbReference>
<keyword evidence="4" id="KW-0676">Redox-active center</keyword>
<dbReference type="OrthoDB" id="743079at2"/>
<keyword evidence="6" id="KW-0413">Isomerase</keyword>
<comment type="subcellular location">
    <subcellularLocation>
        <location evidence="1">Cell envelope</location>
    </subcellularLocation>
</comment>
<evidence type="ECO:0000313" key="6">
    <source>
        <dbReference type="EMBL" id="SFS54295.1"/>
    </source>
</evidence>
<dbReference type="InterPro" id="IPR050553">
    <property type="entry name" value="Thioredoxin_ResA/DsbE_sf"/>
</dbReference>
<evidence type="ECO:0000313" key="7">
    <source>
        <dbReference type="Proteomes" id="UP000183209"/>
    </source>
</evidence>
<dbReference type="PANTHER" id="PTHR42852:SF6">
    <property type="entry name" value="THIOL:DISULFIDE INTERCHANGE PROTEIN DSBE"/>
    <property type="match status" value="1"/>
</dbReference>
<feature type="domain" description="Thioredoxin" evidence="5">
    <location>
        <begin position="311"/>
        <end position="455"/>
    </location>
</feature>
<proteinExistence type="predicted"/>
<dbReference type="RefSeq" id="WP_074977020.1">
    <property type="nucleotide sequence ID" value="NZ_FPAG01000002.1"/>
</dbReference>
<keyword evidence="3" id="KW-1015">Disulfide bond</keyword>
<gene>
    <name evidence="6" type="ORF">SAMN04487906_0767</name>
</gene>
<keyword evidence="2" id="KW-0201">Cytochrome c-type biogenesis</keyword>
<sequence>MLKKIILISGLFTLLNSCETEIPKSKTVISGTITNPNNALLLIAGNDYFRDTIQVDESGNFKDTLDILPGSYLLSYGKLFWRTYLHNGYDLEIVFDSNNFRNTLSYKGEGGVENNYLFQKISKQREAMTKRQEAMKMRNDSSLLLLNDLKESMHQFLNSYPALPPAFKGLEKRSITYGYIADLQRLHSKDTLGVISGLTSKLNALEENMDFNSGMDYLFSNRYRRMIEDTYREKAQLSAKTSNLAEDIAFLKEISNIKNDTIRNSLAFNHAKYGITYTKDLNTFYSLFLKSSTNPIHNEDIKVSYEILKKVAKGAPSPGFEDYENYQGGSTSLKDLAGSYLFIDVWATWCGPCRKEIPYLKELETKYHDKNIKFVSISIDRQKDRDKWKQMIKDENLGGVQLLADKNWESSFVQNYLIKGIPRFIILDPQGNIIDYNAPVPSSGKLESIFDDFNL</sequence>
<dbReference type="InterPro" id="IPR013740">
    <property type="entry name" value="Redoxin"/>
</dbReference>
<dbReference type="Pfam" id="PF08534">
    <property type="entry name" value="Redoxin"/>
    <property type="match status" value="1"/>
</dbReference>
<evidence type="ECO:0000256" key="2">
    <source>
        <dbReference type="ARBA" id="ARBA00022748"/>
    </source>
</evidence>
<dbReference type="GO" id="GO:0017004">
    <property type="term" value="P:cytochrome complex assembly"/>
    <property type="evidence" value="ECO:0007669"/>
    <property type="project" value="UniProtKB-KW"/>
</dbReference>